<evidence type="ECO:0000256" key="1">
    <source>
        <dbReference type="ARBA" id="ARBA00004123"/>
    </source>
</evidence>
<reference evidence="10" key="1">
    <citation type="submission" date="2022-08" db="EMBL/GenBank/DDBJ databases">
        <authorList>
            <person name="Gutierrez-Valencia J."/>
        </authorList>
    </citation>
    <scope>NUCLEOTIDE SEQUENCE</scope>
</reference>
<feature type="compositionally biased region" description="Polar residues" evidence="7">
    <location>
        <begin position="154"/>
        <end position="164"/>
    </location>
</feature>
<dbReference type="CDD" id="cd00167">
    <property type="entry name" value="SANT"/>
    <property type="match status" value="2"/>
</dbReference>
<organism evidence="10 11">
    <name type="scientific">Linum tenue</name>
    <dbReference type="NCBI Taxonomy" id="586396"/>
    <lineage>
        <taxon>Eukaryota</taxon>
        <taxon>Viridiplantae</taxon>
        <taxon>Streptophyta</taxon>
        <taxon>Embryophyta</taxon>
        <taxon>Tracheophyta</taxon>
        <taxon>Spermatophyta</taxon>
        <taxon>Magnoliopsida</taxon>
        <taxon>eudicotyledons</taxon>
        <taxon>Gunneridae</taxon>
        <taxon>Pentapetalae</taxon>
        <taxon>rosids</taxon>
        <taxon>fabids</taxon>
        <taxon>Malpighiales</taxon>
        <taxon>Linaceae</taxon>
        <taxon>Linum</taxon>
    </lineage>
</organism>
<dbReference type="InterPro" id="IPR051953">
    <property type="entry name" value="Plant_SW-associated_TFs"/>
</dbReference>
<feature type="region of interest" description="Disordered" evidence="7">
    <location>
        <begin position="125"/>
        <end position="187"/>
    </location>
</feature>
<feature type="domain" description="HTH myb-type" evidence="9">
    <location>
        <begin position="9"/>
        <end position="61"/>
    </location>
</feature>
<dbReference type="InterPro" id="IPR001005">
    <property type="entry name" value="SANT/Myb"/>
</dbReference>
<evidence type="ECO:0000256" key="6">
    <source>
        <dbReference type="ARBA" id="ARBA00023242"/>
    </source>
</evidence>
<dbReference type="PANTHER" id="PTHR47997:SF28">
    <property type="entry name" value="TRANSCRIPTION FACTOR MYB15-LIKE"/>
    <property type="match status" value="1"/>
</dbReference>
<name>A0AAV0NQ34_9ROSI</name>
<evidence type="ECO:0000256" key="2">
    <source>
        <dbReference type="ARBA" id="ARBA00022737"/>
    </source>
</evidence>
<dbReference type="AlphaFoldDB" id="A0AAV0NQ34"/>
<dbReference type="GO" id="GO:0005634">
    <property type="term" value="C:nucleus"/>
    <property type="evidence" value="ECO:0007669"/>
    <property type="project" value="UniProtKB-SubCell"/>
</dbReference>
<dbReference type="EMBL" id="CAMGYJ010000008">
    <property type="protein sequence ID" value="CAI0460784.1"/>
    <property type="molecule type" value="Genomic_DNA"/>
</dbReference>
<evidence type="ECO:0000313" key="11">
    <source>
        <dbReference type="Proteomes" id="UP001154282"/>
    </source>
</evidence>
<keyword evidence="6" id="KW-0539">Nucleus</keyword>
<evidence type="ECO:0000256" key="7">
    <source>
        <dbReference type="SAM" id="MobiDB-lite"/>
    </source>
</evidence>
<dbReference type="SMART" id="SM00717">
    <property type="entry name" value="SANT"/>
    <property type="match status" value="2"/>
</dbReference>
<keyword evidence="11" id="KW-1185">Reference proteome</keyword>
<keyword evidence="3" id="KW-0805">Transcription regulation</keyword>
<dbReference type="Gene3D" id="1.10.10.60">
    <property type="entry name" value="Homeodomain-like"/>
    <property type="match status" value="2"/>
</dbReference>
<feature type="domain" description="Myb-like" evidence="8">
    <location>
        <begin position="62"/>
        <end position="112"/>
    </location>
</feature>
<evidence type="ECO:0000259" key="8">
    <source>
        <dbReference type="PROSITE" id="PS50090"/>
    </source>
</evidence>
<accession>A0AAV0NQ34</accession>
<evidence type="ECO:0000256" key="5">
    <source>
        <dbReference type="ARBA" id="ARBA00023163"/>
    </source>
</evidence>
<comment type="caution">
    <text evidence="10">The sequence shown here is derived from an EMBL/GenBank/DDBJ whole genome shotgun (WGS) entry which is preliminary data.</text>
</comment>
<evidence type="ECO:0000256" key="4">
    <source>
        <dbReference type="ARBA" id="ARBA00023125"/>
    </source>
</evidence>
<dbReference type="FunFam" id="1.10.10.60:FF:000001">
    <property type="entry name" value="MYB-related transcription factor"/>
    <property type="match status" value="1"/>
</dbReference>
<dbReference type="SUPFAM" id="SSF46689">
    <property type="entry name" value="Homeodomain-like"/>
    <property type="match status" value="1"/>
</dbReference>
<feature type="compositionally biased region" description="Low complexity" evidence="7">
    <location>
        <begin position="165"/>
        <end position="187"/>
    </location>
</feature>
<proteinExistence type="predicted"/>
<evidence type="ECO:0000256" key="3">
    <source>
        <dbReference type="ARBA" id="ARBA00023015"/>
    </source>
</evidence>
<sequence length="283" mass="31435">MVRAAFYDDKGLKKGAWSKEEDEKLRDYILRYGHWNWRELPKFAGLSRCGKSCRLRWMNYLRPDLKHGNFTKEEDDLIFQLYQQLGTKWSAIASKMPGRTDNEIKNYWHAHLKKRVGWTAAAAAAAPKNENRSSSSSLGSQTRGEIDDMDAEGATSSPGNTMMTISPPILESSPLSSPAASSSCGAESEPVNAAVGSWEDGIYSYDYPNCYETIISGCGGGDFWSEPFVVDDGTVLYGGGESYNSDQPYLFSWVGGDDDDDISLMYRVMQELPDTTTTTPCLL</sequence>
<dbReference type="InterPro" id="IPR009057">
    <property type="entry name" value="Homeodomain-like_sf"/>
</dbReference>
<dbReference type="PROSITE" id="PS50090">
    <property type="entry name" value="MYB_LIKE"/>
    <property type="match status" value="2"/>
</dbReference>
<protein>
    <submittedName>
        <fullName evidence="10">Uncharacterized protein</fullName>
    </submittedName>
</protein>
<dbReference type="Proteomes" id="UP001154282">
    <property type="component" value="Unassembled WGS sequence"/>
</dbReference>
<dbReference type="PANTHER" id="PTHR47997">
    <property type="entry name" value="MYB DOMAIN PROTEIN 55"/>
    <property type="match status" value="1"/>
</dbReference>
<evidence type="ECO:0000259" key="9">
    <source>
        <dbReference type="PROSITE" id="PS51294"/>
    </source>
</evidence>
<dbReference type="InterPro" id="IPR017930">
    <property type="entry name" value="Myb_dom"/>
</dbReference>
<gene>
    <name evidence="10" type="ORF">LITE_LOCUS34633</name>
</gene>
<keyword evidence="2" id="KW-0677">Repeat</keyword>
<comment type="subcellular location">
    <subcellularLocation>
        <location evidence="1">Nucleus</location>
    </subcellularLocation>
</comment>
<dbReference type="Pfam" id="PF00249">
    <property type="entry name" value="Myb_DNA-binding"/>
    <property type="match status" value="2"/>
</dbReference>
<keyword evidence="4" id="KW-0238">DNA-binding</keyword>
<dbReference type="GO" id="GO:0003677">
    <property type="term" value="F:DNA binding"/>
    <property type="evidence" value="ECO:0007669"/>
    <property type="project" value="UniProtKB-KW"/>
</dbReference>
<feature type="domain" description="HTH myb-type" evidence="9">
    <location>
        <begin position="62"/>
        <end position="116"/>
    </location>
</feature>
<keyword evidence="5" id="KW-0804">Transcription</keyword>
<feature type="domain" description="Myb-like" evidence="8">
    <location>
        <begin position="9"/>
        <end position="61"/>
    </location>
</feature>
<evidence type="ECO:0000313" key="10">
    <source>
        <dbReference type="EMBL" id="CAI0460784.1"/>
    </source>
</evidence>
<dbReference type="PROSITE" id="PS51294">
    <property type="entry name" value="HTH_MYB"/>
    <property type="match status" value="2"/>
</dbReference>